<name>Q0ULT6_PHANO</name>
<proteinExistence type="predicted"/>
<dbReference type="InParanoid" id="Q0ULT6"/>
<evidence type="ECO:0000256" key="1">
    <source>
        <dbReference type="SAM" id="MobiDB-lite"/>
    </source>
</evidence>
<evidence type="ECO:0000313" key="2">
    <source>
        <dbReference type="EMBL" id="EAT85929.2"/>
    </source>
</evidence>
<dbReference type="EMBL" id="CH445334">
    <property type="protein sequence ID" value="EAT85929.2"/>
    <property type="molecule type" value="Genomic_DNA"/>
</dbReference>
<gene>
    <name evidence="2" type="ORF">SNOG_07278</name>
</gene>
<reference evidence="3" key="1">
    <citation type="journal article" date="2007" name="Plant Cell">
        <title>Dothideomycete-plant interactions illuminated by genome sequencing and EST analysis of the wheat pathogen Stagonospora nodorum.</title>
        <authorList>
            <person name="Hane J.K."/>
            <person name="Lowe R.G."/>
            <person name="Solomon P.S."/>
            <person name="Tan K.C."/>
            <person name="Schoch C.L."/>
            <person name="Spatafora J.W."/>
            <person name="Crous P.W."/>
            <person name="Kodira C."/>
            <person name="Birren B.W."/>
            <person name="Galagan J.E."/>
            <person name="Torriani S.F."/>
            <person name="McDonald B.A."/>
            <person name="Oliver R.P."/>
        </authorList>
    </citation>
    <scope>NUCLEOTIDE SEQUENCE [LARGE SCALE GENOMIC DNA]</scope>
    <source>
        <strain evidence="3">SN15 / ATCC MYA-4574 / FGSC 10173</strain>
    </source>
</reference>
<dbReference type="AlphaFoldDB" id="Q0ULT6"/>
<accession>Q0ULT6</accession>
<sequence>MQFKMMMDAKKRIFLGKINAFHTEPQGRKSYITSEPEQHQLIQDIESAITELFYRPPKLNLPYIQSIIDAIISYVSHNTARFTKILATCREAEFTDFDSMASTYYTCTLEKSSVPEMAQRASRSRHLPRVMQNLHANSKTWPRYESRGIHEAATEHAKSVYEEELQEVTRGLDERMQSGQFVNSTRAQKESWRVGKGPGDGTADIIA</sequence>
<dbReference type="Proteomes" id="UP000001055">
    <property type="component" value="Unassembled WGS sequence"/>
</dbReference>
<feature type="region of interest" description="Disordered" evidence="1">
    <location>
        <begin position="182"/>
        <end position="207"/>
    </location>
</feature>
<dbReference type="VEuPathDB" id="FungiDB:JI435_438230"/>
<dbReference type="GeneID" id="5974512"/>
<evidence type="ECO:0000313" key="3">
    <source>
        <dbReference type="Proteomes" id="UP000001055"/>
    </source>
</evidence>
<organism evidence="2 3">
    <name type="scientific">Phaeosphaeria nodorum (strain SN15 / ATCC MYA-4574 / FGSC 10173)</name>
    <name type="common">Glume blotch fungus</name>
    <name type="synonym">Parastagonospora nodorum</name>
    <dbReference type="NCBI Taxonomy" id="321614"/>
    <lineage>
        <taxon>Eukaryota</taxon>
        <taxon>Fungi</taxon>
        <taxon>Dikarya</taxon>
        <taxon>Ascomycota</taxon>
        <taxon>Pezizomycotina</taxon>
        <taxon>Dothideomycetes</taxon>
        <taxon>Pleosporomycetidae</taxon>
        <taxon>Pleosporales</taxon>
        <taxon>Pleosporineae</taxon>
        <taxon>Phaeosphaeriaceae</taxon>
        <taxon>Parastagonospora</taxon>
    </lineage>
</organism>
<dbReference type="KEGG" id="pno:SNOG_07278"/>
<protein>
    <submittedName>
        <fullName evidence="2">Uncharacterized protein</fullName>
    </submittedName>
</protein>
<dbReference type="RefSeq" id="XP_001797622.1">
    <property type="nucleotide sequence ID" value="XM_001797570.1"/>
</dbReference>